<name>A0A1L8CWL7_9THEO</name>
<proteinExistence type="predicted"/>
<organism evidence="1 2">
    <name type="scientific">Carboxydothermus pertinax</name>
    <dbReference type="NCBI Taxonomy" id="870242"/>
    <lineage>
        <taxon>Bacteria</taxon>
        <taxon>Bacillati</taxon>
        <taxon>Bacillota</taxon>
        <taxon>Clostridia</taxon>
        <taxon>Thermoanaerobacterales</taxon>
        <taxon>Thermoanaerobacteraceae</taxon>
        <taxon>Carboxydothermus</taxon>
    </lineage>
</organism>
<reference evidence="2" key="1">
    <citation type="submission" date="2016-12" db="EMBL/GenBank/DDBJ databases">
        <title>Draft Genome Sequences od Carboxydothermus pertinax and islandicus, Hydrogenogenic Carboxydotrophic Bacteria.</title>
        <authorList>
            <person name="Fukuyama Y."/>
            <person name="Ohmae K."/>
            <person name="Yoneda Y."/>
            <person name="Yoshida T."/>
            <person name="Sako Y."/>
        </authorList>
    </citation>
    <scope>NUCLEOTIDE SEQUENCE [LARGE SCALE GENOMIC DNA]</scope>
    <source>
        <strain evidence="2">Ug1</strain>
    </source>
</reference>
<accession>A0A1L8CWL7</accession>
<protein>
    <submittedName>
        <fullName evidence="1">Uncharacterized protein</fullName>
    </submittedName>
</protein>
<comment type="caution">
    <text evidence="1">The sequence shown here is derived from an EMBL/GenBank/DDBJ whole genome shotgun (WGS) entry which is preliminary data.</text>
</comment>
<sequence length="647" mass="74497">MIFGKNPKKGVENMHKKLTALLLTLALLIGIVTVAYAATLPDYKAYGLYVNGRTYYTIDYKTLKTKPSQLNLTVTVKVSRSPYAKTYENVPVVIQLKNSKGQVLQAWVGNVATKSVNYRQVTLPLKLENGTYYVVTYVNQKVTNGLTADQLKTLNSMRFLPERYSKNNYRYVKVIVKNVPIPPDNTKKVGLPPVTGMPKVDVKSRQDLINTAWEFYKTYIKPGPDLPWYVEANNNYQEYFVKKGNVPVPDYYLNNGIFYLFKANYTMNGRPLTDEEAKLATAYAANAVHYDFYMYNLDLLAHDKDHMFDVFGVTACEDYYVNRWNTNILSLEQINNKIKTIANSKASLVPYPYAASSEPETKAESIYKEVWLGTPVVRSFWYYPYELELRQKQIRLGDDTTLDYEYITDYELTPGKDQVKSITVKGFLKPHKVKIVFDQPVNVILDLTDYMAEKTWQELQTKPKSDVLVYKGTVYPWEEFGNQDPEVLVKVLETLKNNKVPVFVNYFTANTNDLSSNPHFDLKLAEYDKDHLTSINGRLFTAYDPVRNNTALSWTLNNNDAIYKDLQRMANAVTIKVGFNMTADGNYDTTFKTLHETSDLTGFPEYLLQPRYGVNYQQLVNSTHVIFKGRGGYAVPWYMEISYYWPY</sequence>
<gene>
    <name evidence="1" type="ORF">cpu_18200</name>
</gene>
<dbReference type="EMBL" id="BDJK01000041">
    <property type="protein sequence ID" value="GAV23310.1"/>
    <property type="molecule type" value="Genomic_DNA"/>
</dbReference>
<dbReference type="AlphaFoldDB" id="A0A1L8CWL7"/>
<evidence type="ECO:0000313" key="2">
    <source>
        <dbReference type="Proteomes" id="UP000187485"/>
    </source>
</evidence>
<evidence type="ECO:0000313" key="1">
    <source>
        <dbReference type="EMBL" id="GAV23310.1"/>
    </source>
</evidence>
<dbReference type="STRING" id="870242.cpu_18200"/>
<keyword evidence="2" id="KW-1185">Reference proteome</keyword>
<dbReference type="Proteomes" id="UP000187485">
    <property type="component" value="Unassembled WGS sequence"/>
</dbReference>